<proteinExistence type="predicted"/>
<evidence type="ECO:0000313" key="2">
    <source>
        <dbReference type="EMBL" id="MDT7042938.1"/>
    </source>
</evidence>
<evidence type="ECO:0000313" key="3">
    <source>
        <dbReference type="Proteomes" id="UP001250932"/>
    </source>
</evidence>
<reference evidence="2 3" key="1">
    <citation type="journal article" date="2023" name="ISME J.">
        <title>Cultivation and genomic characterization of novel and ubiquitous marine nitrite-oxidizing bacteria from the Nitrospirales.</title>
        <authorList>
            <person name="Mueller A.J."/>
            <person name="Daebeler A."/>
            <person name="Herbold C.W."/>
            <person name="Kirkegaard R.H."/>
            <person name="Daims H."/>
        </authorList>
    </citation>
    <scope>NUCLEOTIDE SEQUENCE [LARGE SCALE GENOMIC DNA]</scope>
    <source>
        <strain evidence="2 3">EB</strain>
    </source>
</reference>
<evidence type="ECO:0000256" key="1">
    <source>
        <dbReference type="SAM" id="MobiDB-lite"/>
    </source>
</evidence>
<dbReference type="EMBL" id="JAQOUE010000001">
    <property type="protein sequence ID" value="MDT7042938.1"/>
    <property type="molecule type" value="Genomic_DNA"/>
</dbReference>
<dbReference type="RefSeq" id="WP_313833407.1">
    <property type="nucleotide sequence ID" value="NZ_JAQOUE010000001.1"/>
</dbReference>
<keyword evidence="3" id="KW-1185">Reference proteome</keyword>
<accession>A0ABU3K9F7</accession>
<comment type="caution">
    <text evidence="2">The sequence shown here is derived from an EMBL/GenBank/DDBJ whole genome shotgun (WGS) entry which is preliminary data.</text>
</comment>
<gene>
    <name evidence="2" type="ORF">PPG34_11285</name>
</gene>
<feature type="region of interest" description="Disordered" evidence="1">
    <location>
        <begin position="14"/>
        <end position="44"/>
    </location>
</feature>
<protein>
    <submittedName>
        <fullName evidence="2">Uncharacterized protein</fullName>
    </submittedName>
</protein>
<name>A0ABU3K9F7_9BACT</name>
<dbReference type="Proteomes" id="UP001250932">
    <property type="component" value="Unassembled WGS sequence"/>
</dbReference>
<feature type="compositionally biased region" description="Basic and acidic residues" evidence="1">
    <location>
        <begin position="31"/>
        <end position="41"/>
    </location>
</feature>
<feature type="compositionally biased region" description="Basic residues" evidence="1">
    <location>
        <begin position="19"/>
        <end position="30"/>
    </location>
</feature>
<organism evidence="2 3">
    <name type="scientific">Candidatus Nitronereus thalassa</name>
    <dbReference type="NCBI Taxonomy" id="3020898"/>
    <lineage>
        <taxon>Bacteria</taxon>
        <taxon>Pseudomonadati</taxon>
        <taxon>Nitrospirota</taxon>
        <taxon>Nitrospiria</taxon>
        <taxon>Nitrospirales</taxon>
        <taxon>Nitrospiraceae</taxon>
        <taxon>Candidatus Nitronereus</taxon>
    </lineage>
</organism>
<sequence>MTLDPRAQLAQTMQIGLANRKKPTASKKLHPPRERHPHETQHAQQAMDALTKALLDPCTTVQEAMLESRVERSKRESS</sequence>